<feature type="compositionally biased region" description="Basic and acidic residues" evidence="1">
    <location>
        <begin position="65"/>
        <end position="75"/>
    </location>
</feature>
<dbReference type="AlphaFoldDB" id="A0AA43TQU9"/>
<accession>A0AA43TQU9</accession>
<proteinExistence type="predicted"/>
<sequence>MKVIANDDPSIPLYTQEEKHWLKKHFDGEFKFLRDYGLSIYKDEDREEGRQLLRALMEGDLDNETSTRSEKARVDGDDEPEEENRFLRELEMHPESHFADHHFSEDELEWIEKHYDYSSNFLMSFGLKFYDDEDCQEGKLIVQQFMREDD</sequence>
<comment type="caution">
    <text evidence="2">The sequence shown here is derived from an EMBL/GenBank/DDBJ whole genome shotgun (WGS) entry which is preliminary data.</text>
</comment>
<protein>
    <submittedName>
        <fullName evidence="2">Uncharacterized protein</fullName>
    </submittedName>
</protein>
<organism evidence="2 3">
    <name type="scientific">Ramalina farinacea</name>
    <dbReference type="NCBI Taxonomy" id="258253"/>
    <lineage>
        <taxon>Eukaryota</taxon>
        <taxon>Fungi</taxon>
        <taxon>Dikarya</taxon>
        <taxon>Ascomycota</taxon>
        <taxon>Pezizomycotina</taxon>
        <taxon>Lecanoromycetes</taxon>
        <taxon>OSLEUM clade</taxon>
        <taxon>Lecanoromycetidae</taxon>
        <taxon>Lecanorales</taxon>
        <taxon>Lecanorineae</taxon>
        <taxon>Ramalinaceae</taxon>
        <taxon>Ramalina</taxon>
    </lineage>
</organism>
<gene>
    <name evidence="2" type="ORF">OHK93_007300</name>
</gene>
<dbReference type="EMBL" id="JAPUFD010000006">
    <property type="protein sequence ID" value="MDI1488026.1"/>
    <property type="molecule type" value="Genomic_DNA"/>
</dbReference>
<evidence type="ECO:0000313" key="2">
    <source>
        <dbReference type="EMBL" id="MDI1488026.1"/>
    </source>
</evidence>
<feature type="region of interest" description="Disordered" evidence="1">
    <location>
        <begin position="58"/>
        <end position="83"/>
    </location>
</feature>
<dbReference type="Proteomes" id="UP001161017">
    <property type="component" value="Unassembled WGS sequence"/>
</dbReference>
<reference evidence="2" key="1">
    <citation type="journal article" date="2023" name="Genome Biol. Evol.">
        <title>First Whole Genome Sequence and Flow Cytometry Genome Size Data for the Lichen-Forming Fungus Ramalina farinacea (Ascomycota).</title>
        <authorList>
            <person name="Llewellyn T."/>
            <person name="Mian S."/>
            <person name="Hill R."/>
            <person name="Leitch I.J."/>
            <person name="Gaya E."/>
        </authorList>
    </citation>
    <scope>NUCLEOTIDE SEQUENCE</scope>
    <source>
        <strain evidence="2">LIQ254RAFAR</strain>
    </source>
</reference>
<evidence type="ECO:0000256" key="1">
    <source>
        <dbReference type="SAM" id="MobiDB-lite"/>
    </source>
</evidence>
<evidence type="ECO:0000313" key="3">
    <source>
        <dbReference type="Proteomes" id="UP001161017"/>
    </source>
</evidence>
<keyword evidence="3" id="KW-1185">Reference proteome</keyword>
<name>A0AA43TQU9_9LECA</name>